<feature type="domain" description="Acylphosphatase-like" evidence="4">
    <location>
        <begin position="5"/>
        <end position="91"/>
    </location>
</feature>
<dbReference type="InterPro" id="IPR020456">
    <property type="entry name" value="Acylphosphatase"/>
</dbReference>
<evidence type="ECO:0000256" key="3">
    <source>
        <dbReference type="RuleBase" id="RU004168"/>
    </source>
</evidence>
<dbReference type="InterPro" id="IPR017968">
    <property type="entry name" value="Acylphosphatase_CS"/>
</dbReference>
<reference evidence="5 6" key="1">
    <citation type="submission" date="2017-04" db="EMBL/GenBank/DDBJ databases">
        <title>Novel microbial lineages endemic to geothermal iron-oxide mats fill important gaps in the evolutionary history of Archaea.</title>
        <authorList>
            <person name="Jay Z.J."/>
            <person name="Beam J.P."/>
            <person name="Dlakic M."/>
            <person name="Rusch D.B."/>
            <person name="Kozubal M.A."/>
            <person name="Inskeep W.P."/>
        </authorList>
    </citation>
    <scope>NUCLEOTIDE SEQUENCE [LARGE SCALE GENOMIC DNA]</scope>
    <source>
        <strain evidence="5">BE_D</strain>
    </source>
</reference>
<organism evidence="5 6">
    <name type="scientific">Candidatus Marsarchaeota G1 archaeon BE_D</name>
    <dbReference type="NCBI Taxonomy" id="1978156"/>
    <lineage>
        <taxon>Archaea</taxon>
        <taxon>Candidatus Marsarchaeota</taxon>
        <taxon>Candidatus Marsarchaeota group 1</taxon>
    </lineage>
</organism>
<dbReference type="EC" id="3.6.1.7" evidence="1 2"/>
<dbReference type="Gene3D" id="3.30.70.100">
    <property type="match status" value="1"/>
</dbReference>
<evidence type="ECO:0000313" key="6">
    <source>
        <dbReference type="Proteomes" id="UP000240569"/>
    </source>
</evidence>
<dbReference type="PANTHER" id="PTHR47268:SF4">
    <property type="entry name" value="ACYLPHOSPHATASE"/>
    <property type="match status" value="1"/>
</dbReference>
<dbReference type="GO" id="GO:0003998">
    <property type="term" value="F:acylphosphatase activity"/>
    <property type="evidence" value="ECO:0007669"/>
    <property type="project" value="UniProtKB-EC"/>
</dbReference>
<protein>
    <recommendedName>
        <fullName evidence="1 2">Acylphosphatase</fullName>
        <ecNumber evidence="1 2">3.6.1.7</ecNumber>
    </recommendedName>
</protein>
<dbReference type="InterPro" id="IPR036046">
    <property type="entry name" value="Acylphosphatase-like_dom_sf"/>
</dbReference>
<dbReference type="PROSITE" id="PS51160">
    <property type="entry name" value="ACYLPHOSPHATASE_3"/>
    <property type="match status" value="1"/>
</dbReference>
<feature type="active site" evidence="1">
    <location>
        <position position="38"/>
    </location>
</feature>
<evidence type="ECO:0000256" key="1">
    <source>
        <dbReference type="PROSITE-ProRule" id="PRU00520"/>
    </source>
</evidence>
<feature type="active site" evidence="1">
    <location>
        <position position="20"/>
    </location>
</feature>
<dbReference type="AlphaFoldDB" id="A0A2R6AIU0"/>
<dbReference type="EMBL" id="NEXD01000009">
    <property type="protein sequence ID" value="PSN86284.1"/>
    <property type="molecule type" value="Genomic_DNA"/>
</dbReference>
<evidence type="ECO:0000259" key="4">
    <source>
        <dbReference type="PROSITE" id="PS51160"/>
    </source>
</evidence>
<dbReference type="Proteomes" id="UP000240569">
    <property type="component" value="Unassembled WGS sequence"/>
</dbReference>
<accession>A0A2R6AIU0</accession>
<comment type="similarity">
    <text evidence="3">Belongs to the acylphosphatase family.</text>
</comment>
<dbReference type="SUPFAM" id="SSF54975">
    <property type="entry name" value="Acylphosphatase/BLUF domain-like"/>
    <property type="match status" value="1"/>
</dbReference>
<dbReference type="InterPro" id="IPR001792">
    <property type="entry name" value="Acylphosphatase-like_dom"/>
</dbReference>
<sequence>MAVFALKARVWGVVQGVGFRAYARSLANSLSLSGYAKNLPDGSVEIFVQGKRESIDAFISHIKNAPPPILVQKISTQEVKPDETVKGFKIL</sequence>
<dbReference type="PROSITE" id="PS00151">
    <property type="entry name" value="ACYLPHOSPHATASE_2"/>
    <property type="match status" value="1"/>
</dbReference>
<evidence type="ECO:0000313" key="5">
    <source>
        <dbReference type="EMBL" id="PSN86284.1"/>
    </source>
</evidence>
<comment type="caution">
    <text evidence="5">The sequence shown here is derived from an EMBL/GenBank/DDBJ whole genome shotgun (WGS) entry which is preliminary data.</text>
</comment>
<comment type="catalytic activity">
    <reaction evidence="1 2">
        <text>an acyl phosphate + H2O = a carboxylate + phosphate + H(+)</text>
        <dbReference type="Rhea" id="RHEA:14965"/>
        <dbReference type="ChEBI" id="CHEBI:15377"/>
        <dbReference type="ChEBI" id="CHEBI:15378"/>
        <dbReference type="ChEBI" id="CHEBI:29067"/>
        <dbReference type="ChEBI" id="CHEBI:43474"/>
        <dbReference type="ChEBI" id="CHEBI:59918"/>
        <dbReference type="EC" id="3.6.1.7"/>
    </reaction>
</comment>
<dbReference type="Pfam" id="PF00708">
    <property type="entry name" value="Acylphosphatase"/>
    <property type="match status" value="1"/>
</dbReference>
<dbReference type="PANTHER" id="PTHR47268">
    <property type="entry name" value="ACYLPHOSPHATASE"/>
    <property type="match status" value="1"/>
</dbReference>
<proteinExistence type="inferred from homology"/>
<evidence type="ECO:0000256" key="2">
    <source>
        <dbReference type="RuleBase" id="RU000553"/>
    </source>
</evidence>
<keyword evidence="1 2" id="KW-0378">Hydrolase</keyword>
<dbReference type="PROSITE" id="PS00150">
    <property type="entry name" value="ACYLPHOSPHATASE_1"/>
    <property type="match status" value="1"/>
</dbReference>
<name>A0A2R6AIU0_9ARCH</name>
<gene>
    <name evidence="5" type="ORF">B9Q02_03030</name>
</gene>